<dbReference type="VEuPathDB" id="FungiDB:MPH_11459"/>
<protein>
    <submittedName>
        <fullName evidence="2">Uncharacterized protein</fullName>
    </submittedName>
</protein>
<feature type="compositionally biased region" description="Pro residues" evidence="1">
    <location>
        <begin position="113"/>
        <end position="122"/>
    </location>
</feature>
<name>K2RMN0_MACPH</name>
<proteinExistence type="predicted"/>
<sequence>MLKGSFTFPTQCRSLHLIGSIHQCQTSMPNRARLQSHKLFSPLPSQAGPREAFTSSHMDGSEVESLLSTLCYIFLSTFAPAPPLPKTRDGITPPCKCNDSFNAPSHPHIPFSSPRPPAPLPPAARHDKVQLHPLCAKRLKAVFERKTHKRASMHVKKKR</sequence>
<organism evidence="2 3">
    <name type="scientific">Macrophomina phaseolina (strain MS6)</name>
    <name type="common">Charcoal rot fungus</name>
    <dbReference type="NCBI Taxonomy" id="1126212"/>
    <lineage>
        <taxon>Eukaryota</taxon>
        <taxon>Fungi</taxon>
        <taxon>Dikarya</taxon>
        <taxon>Ascomycota</taxon>
        <taxon>Pezizomycotina</taxon>
        <taxon>Dothideomycetes</taxon>
        <taxon>Dothideomycetes incertae sedis</taxon>
        <taxon>Botryosphaeriales</taxon>
        <taxon>Botryosphaeriaceae</taxon>
        <taxon>Macrophomina</taxon>
    </lineage>
</organism>
<dbReference type="HOGENOM" id="CLU_1661105_0_0_1"/>
<evidence type="ECO:0000313" key="3">
    <source>
        <dbReference type="Proteomes" id="UP000007129"/>
    </source>
</evidence>
<dbReference type="Proteomes" id="UP000007129">
    <property type="component" value="Unassembled WGS sequence"/>
</dbReference>
<accession>K2RMN0</accession>
<evidence type="ECO:0000256" key="1">
    <source>
        <dbReference type="SAM" id="MobiDB-lite"/>
    </source>
</evidence>
<dbReference type="InParanoid" id="K2RMN0"/>
<dbReference type="EMBL" id="AHHD01000469">
    <property type="protein sequence ID" value="EKG11444.1"/>
    <property type="molecule type" value="Genomic_DNA"/>
</dbReference>
<evidence type="ECO:0000313" key="2">
    <source>
        <dbReference type="EMBL" id="EKG11444.1"/>
    </source>
</evidence>
<comment type="caution">
    <text evidence="2">The sequence shown here is derived from an EMBL/GenBank/DDBJ whole genome shotgun (WGS) entry which is preliminary data.</text>
</comment>
<feature type="region of interest" description="Disordered" evidence="1">
    <location>
        <begin position="106"/>
        <end position="126"/>
    </location>
</feature>
<reference evidence="2 3" key="1">
    <citation type="journal article" date="2012" name="BMC Genomics">
        <title>Tools to kill: Genome of one of the most destructive plant pathogenic fungi Macrophomina phaseolina.</title>
        <authorList>
            <person name="Islam M.S."/>
            <person name="Haque M.S."/>
            <person name="Islam M.M."/>
            <person name="Emdad E.M."/>
            <person name="Halim A."/>
            <person name="Hossen Q.M.M."/>
            <person name="Hossain M.Z."/>
            <person name="Ahmed B."/>
            <person name="Rahim S."/>
            <person name="Rahman M.S."/>
            <person name="Alam M.M."/>
            <person name="Hou S."/>
            <person name="Wan X."/>
            <person name="Saito J.A."/>
            <person name="Alam M."/>
        </authorList>
    </citation>
    <scope>NUCLEOTIDE SEQUENCE [LARGE SCALE GENOMIC DNA]</scope>
    <source>
        <strain evidence="2 3">MS6</strain>
    </source>
</reference>
<gene>
    <name evidence="2" type="ORF">MPH_11459</name>
</gene>
<dbReference type="AlphaFoldDB" id="K2RMN0"/>